<evidence type="ECO:0000313" key="4">
    <source>
        <dbReference type="Proteomes" id="UP000266906"/>
    </source>
</evidence>
<evidence type="ECO:0000313" key="2">
    <source>
        <dbReference type="EMBL" id="RPE27221.1"/>
    </source>
</evidence>
<organism evidence="2 4">
    <name type="scientific">Kitasatospora cineracea</name>
    <dbReference type="NCBI Taxonomy" id="88074"/>
    <lineage>
        <taxon>Bacteria</taxon>
        <taxon>Bacillati</taxon>
        <taxon>Actinomycetota</taxon>
        <taxon>Actinomycetes</taxon>
        <taxon>Kitasatosporales</taxon>
        <taxon>Streptomycetaceae</taxon>
        <taxon>Kitasatospora</taxon>
    </lineage>
</organism>
<accession>A0A3N4R9E0</accession>
<protein>
    <submittedName>
        <fullName evidence="2">Chromosome partitioning protein</fullName>
    </submittedName>
</protein>
<proteinExistence type="predicted"/>
<dbReference type="EMBL" id="RKQG01000004">
    <property type="protein sequence ID" value="RPE27221.1"/>
    <property type="molecule type" value="Genomic_DNA"/>
</dbReference>
<evidence type="ECO:0000313" key="3">
    <source>
        <dbReference type="EMBL" id="RPE27352.1"/>
    </source>
</evidence>
<dbReference type="CDD" id="cd02042">
    <property type="entry name" value="ParAB_family"/>
    <property type="match status" value="1"/>
</dbReference>
<dbReference type="InterPro" id="IPR050678">
    <property type="entry name" value="DNA_Partitioning_ATPase"/>
</dbReference>
<feature type="domain" description="AAA" evidence="1">
    <location>
        <begin position="9"/>
        <end position="193"/>
    </location>
</feature>
<dbReference type="PANTHER" id="PTHR13696">
    <property type="entry name" value="P-LOOP CONTAINING NUCLEOSIDE TRIPHOSPHATE HYDROLASE"/>
    <property type="match status" value="1"/>
</dbReference>
<dbReference type="RefSeq" id="WP_123821581.1">
    <property type="nucleotide sequence ID" value="NZ_RKQG01000004.1"/>
</dbReference>
<dbReference type="Pfam" id="PF13614">
    <property type="entry name" value="AAA_31"/>
    <property type="match status" value="1"/>
</dbReference>
<reference evidence="2 4" key="1">
    <citation type="submission" date="2018-11" db="EMBL/GenBank/DDBJ databases">
        <title>Sequencing the genomes of 1000 actinobacteria strains.</title>
        <authorList>
            <person name="Klenk H.-P."/>
        </authorList>
    </citation>
    <scope>NUCLEOTIDE SEQUENCE [LARGE SCALE GENOMIC DNA]</scope>
    <source>
        <strain evidence="2 4">DSM 44781</strain>
    </source>
</reference>
<sequence>MPPSLPETRIIAFTNQAGGAGKSTATVTIGAWLAEFGLKVLVVDLDAQSDSAQALGYDEPEQMDGQPTLYNLLIGTPGVGIRDTIVPALAGALGAEGTKPIEGLDILLPSAELESAEQLLTGQLARELWLTKTLAPVADDYDVILLDCPGNLGLVVVNALVAAKEVVACVKPTWKELRALTRIEQTIERISQSFGPNGAAPELVGILIADVPTTRSAGAVYDDSVKQARDAYGDLVLPTIRRSTRVPDSYAAQKPLPVFDRVAEVTDDFNAVVKALGFARLKK</sequence>
<dbReference type="InterPro" id="IPR025669">
    <property type="entry name" value="AAA_dom"/>
</dbReference>
<comment type="caution">
    <text evidence="2">The sequence shown here is derived from an EMBL/GenBank/DDBJ whole genome shotgun (WGS) entry which is preliminary data.</text>
</comment>
<dbReference type="Gene3D" id="3.40.50.300">
    <property type="entry name" value="P-loop containing nucleotide triphosphate hydrolases"/>
    <property type="match status" value="1"/>
</dbReference>
<evidence type="ECO:0000259" key="1">
    <source>
        <dbReference type="Pfam" id="PF13614"/>
    </source>
</evidence>
<dbReference type="Proteomes" id="UP000266906">
    <property type="component" value="Unassembled WGS sequence"/>
</dbReference>
<name>A0A3N4R9E0_9ACTN</name>
<dbReference type="AlphaFoldDB" id="A0A3N4R9E0"/>
<dbReference type="SUPFAM" id="SSF52540">
    <property type="entry name" value="P-loop containing nucleoside triphosphate hydrolases"/>
    <property type="match status" value="1"/>
</dbReference>
<gene>
    <name evidence="2" type="ORF">EDD38_7365</name>
    <name evidence="3" type="ORF">EDD38_7497</name>
</gene>
<dbReference type="InterPro" id="IPR027417">
    <property type="entry name" value="P-loop_NTPase"/>
</dbReference>
<dbReference type="PANTHER" id="PTHR13696:SF99">
    <property type="entry name" value="COBYRINIC ACID AC-DIAMIDE SYNTHASE"/>
    <property type="match status" value="1"/>
</dbReference>
<keyword evidence="4" id="KW-1185">Reference proteome</keyword>
<dbReference type="EMBL" id="RKQG01000004">
    <property type="protein sequence ID" value="RPE27352.1"/>
    <property type="molecule type" value="Genomic_DNA"/>
</dbReference>